<dbReference type="Proteomes" id="UP000799118">
    <property type="component" value="Unassembled WGS sequence"/>
</dbReference>
<feature type="region of interest" description="Disordered" evidence="1">
    <location>
        <begin position="64"/>
        <end position="96"/>
    </location>
</feature>
<proteinExistence type="predicted"/>
<evidence type="ECO:0000313" key="2">
    <source>
        <dbReference type="EMBL" id="KAE9388366.1"/>
    </source>
</evidence>
<sequence length="96" mass="11178">MTHSRPWFHKQLWYLHPLPYRQLQRQRQCHPVVEDDATFISDKSIIISEKLRCQPSFAKPKLLSLPPTRASASTSAGLSQEQRTRQGRGRSVHCLR</sequence>
<name>A0A6A4GSF0_9AGAR</name>
<gene>
    <name evidence="2" type="ORF">BT96DRAFT_437703</name>
</gene>
<keyword evidence="3" id="KW-1185">Reference proteome</keyword>
<accession>A0A6A4GSF0</accession>
<feature type="compositionally biased region" description="Basic residues" evidence="1">
    <location>
        <begin position="85"/>
        <end position="96"/>
    </location>
</feature>
<protein>
    <submittedName>
        <fullName evidence="2">Uncharacterized protein</fullName>
    </submittedName>
</protein>
<dbReference type="AlphaFoldDB" id="A0A6A4GSF0"/>
<feature type="compositionally biased region" description="Polar residues" evidence="1">
    <location>
        <begin position="70"/>
        <end position="81"/>
    </location>
</feature>
<reference evidence="2" key="1">
    <citation type="journal article" date="2019" name="Environ. Microbiol.">
        <title>Fungal ecological strategies reflected in gene transcription - a case study of two litter decomposers.</title>
        <authorList>
            <person name="Barbi F."/>
            <person name="Kohler A."/>
            <person name="Barry K."/>
            <person name="Baskaran P."/>
            <person name="Daum C."/>
            <person name="Fauchery L."/>
            <person name="Ihrmark K."/>
            <person name="Kuo A."/>
            <person name="LaButti K."/>
            <person name="Lipzen A."/>
            <person name="Morin E."/>
            <person name="Grigoriev I.V."/>
            <person name="Henrissat B."/>
            <person name="Lindahl B."/>
            <person name="Martin F."/>
        </authorList>
    </citation>
    <scope>NUCLEOTIDE SEQUENCE</scope>
    <source>
        <strain evidence="2">JB14</strain>
    </source>
</reference>
<organism evidence="2 3">
    <name type="scientific">Gymnopus androsaceus JB14</name>
    <dbReference type="NCBI Taxonomy" id="1447944"/>
    <lineage>
        <taxon>Eukaryota</taxon>
        <taxon>Fungi</taxon>
        <taxon>Dikarya</taxon>
        <taxon>Basidiomycota</taxon>
        <taxon>Agaricomycotina</taxon>
        <taxon>Agaricomycetes</taxon>
        <taxon>Agaricomycetidae</taxon>
        <taxon>Agaricales</taxon>
        <taxon>Marasmiineae</taxon>
        <taxon>Omphalotaceae</taxon>
        <taxon>Gymnopus</taxon>
    </lineage>
</organism>
<evidence type="ECO:0000313" key="3">
    <source>
        <dbReference type="Proteomes" id="UP000799118"/>
    </source>
</evidence>
<dbReference type="EMBL" id="ML769748">
    <property type="protein sequence ID" value="KAE9388366.1"/>
    <property type="molecule type" value="Genomic_DNA"/>
</dbReference>
<evidence type="ECO:0000256" key="1">
    <source>
        <dbReference type="SAM" id="MobiDB-lite"/>
    </source>
</evidence>